<dbReference type="EMBL" id="JAJTTA010000009">
    <property type="protein sequence ID" value="MCF0043685.1"/>
    <property type="molecule type" value="Genomic_DNA"/>
</dbReference>
<name>A0A9X1TBI6_9BACT</name>
<evidence type="ECO:0000313" key="1">
    <source>
        <dbReference type="EMBL" id="MCF0043685.1"/>
    </source>
</evidence>
<sequence>MSNKITVWVVAISFICLSGCHKQRLSKSNKSISSDSLVIAAPHLADSLAAAIATDSLSATTADSSADSESESVKVNSISFDYLVAKSKVDFKSKSQDFDNTNINIRMKKDSIIWLSVTGVGFEVARGLITRDSIVFMDKIHKDYFVFSYAQLSKQYNFDLNFALLQSVIVGNLPFPQQPDSRFVKENEFFILKQIVERLEVDNYIGESNLKLSRLKATEVPTQNTFTLNYSDFKDVKSFLFPFTSNIDLNVKSQKDQQINQTTMRIKHSRVDLVSENPGFPFSVPASYKRKR</sequence>
<dbReference type="RefSeq" id="WP_234616415.1">
    <property type="nucleotide sequence ID" value="NZ_CP098806.1"/>
</dbReference>
<dbReference type="Proteomes" id="UP001139700">
    <property type="component" value="Unassembled WGS sequence"/>
</dbReference>
<dbReference type="InterPro" id="IPR025634">
    <property type="entry name" value="DUF4292"/>
</dbReference>
<dbReference type="AlphaFoldDB" id="A0A9X1TBI6"/>
<accession>A0A9X1TBI6</accession>
<dbReference type="Pfam" id="PF14125">
    <property type="entry name" value="DUF4292"/>
    <property type="match status" value="1"/>
</dbReference>
<protein>
    <submittedName>
        <fullName evidence="1">DUF4292 domain-containing protein</fullName>
    </submittedName>
</protein>
<gene>
    <name evidence="1" type="ORF">LXM24_26510</name>
</gene>
<organism evidence="1 2">
    <name type="scientific">Dyadobacter fanqingshengii</name>
    <dbReference type="NCBI Taxonomy" id="2906443"/>
    <lineage>
        <taxon>Bacteria</taxon>
        <taxon>Pseudomonadati</taxon>
        <taxon>Bacteroidota</taxon>
        <taxon>Cytophagia</taxon>
        <taxon>Cytophagales</taxon>
        <taxon>Spirosomataceae</taxon>
        <taxon>Dyadobacter</taxon>
    </lineage>
</organism>
<keyword evidence="2" id="KW-1185">Reference proteome</keyword>
<reference evidence="1" key="1">
    <citation type="submission" date="2021-12" db="EMBL/GenBank/DDBJ databases">
        <title>Novel species in genus Dyadobacter.</title>
        <authorList>
            <person name="Ma C."/>
        </authorList>
    </citation>
    <scope>NUCLEOTIDE SEQUENCE</scope>
    <source>
        <strain evidence="1">CY399</strain>
    </source>
</reference>
<comment type="caution">
    <text evidence="1">The sequence shown here is derived from an EMBL/GenBank/DDBJ whole genome shotgun (WGS) entry which is preliminary data.</text>
</comment>
<proteinExistence type="predicted"/>
<evidence type="ECO:0000313" key="2">
    <source>
        <dbReference type="Proteomes" id="UP001139700"/>
    </source>
</evidence>